<evidence type="ECO:0000313" key="2">
    <source>
        <dbReference type="RefSeq" id="XP_024945794.1"/>
    </source>
</evidence>
<organism evidence="1 2">
    <name type="scientific">Cephus cinctus</name>
    <name type="common">Wheat stem sawfly</name>
    <dbReference type="NCBI Taxonomy" id="211228"/>
    <lineage>
        <taxon>Eukaryota</taxon>
        <taxon>Metazoa</taxon>
        <taxon>Ecdysozoa</taxon>
        <taxon>Arthropoda</taxon>
        <taxon>Hexapoda</taxon>
        <taxon>Insecta</taxon>
        <taxon>Pterygota</taxon>
        <taxon>Neoptera</taxon>
        <taxon>Endopterygota</taxon>
        <taxon>Hymenoptera</taxon>
        <taxon>Cephoidea</taxon>
        <taxon>Cephidae</taxon>
        <taxon>Cephus</taxon>
    </lineage>
</organism>
<dbReference type="InterPro" id="IPR039161">
    <property type="entry name" value="C19orf47-like"/>
</dbReference>
<name>A0AAJ7RSB4_CEPCN</name>
<dbReference type="PANTHER" id="PTHR21359">
    <property type="entry name" value="DUF5577 DOMAIN-CONTAINING PROTEIN"/>
    <property type="match status" value="1"/>
</dbReference>
<reference evidence="2" key="1">
    <citation type="submission" date="2025-08" db="UniProtKB">
        <authorList>
            <consortium name="RefSeq"/>
        </authorList>
    </citation>
    <scope>IDENTIFICATION</scope>
</reference>
<dbReference type="Pfam" id="PF18017">
    <property type="entry name" value="SAM_4"/>
    <property type="match status" value="1"/>
</dbReference>
<dbReference type="Proteomes" id="UP000694920">
    <property type="component" value="Unplaced"/>
</dbReference>
<dbReference type="SUPFAM" id="SSF47769">
    <property type="entry name" value="SAM/Pointed domain"/>
    <property type="match status" value="1"/>
</dbReference>
<gene>
    <name evidence="2" type="primary">LOC107272708</name>
</gene>
<proteinExistence type="predicted"/>
<dbReference type="AlphaFoldDB" id="A0AAJ7RSB4"/>
<sequence>MAASLSTYWVKFFKGAGFPQDVATKHAVVFSNNRIKPDMLPDLDKPSLKEMGIMLMGDMIAILRYAKKVVEETTCERFLVDSEDTVLSSNMTSKPASKKIILKVPSKPVISTKVKPESLDNIKPIKNSTSTVTKSTVVKKKTIPSTTRVISHYIDKEKAQATLKRKIEQNVDQFHVESDEEWNSKKKLKPAESDNVGYKVILPKGTTVKTQQILKKALEQKRTVFDRLGDSSVTSTTNLAESNTTFNITGIGKEVLKRNSSVFNRLGDKDAKKEQLPYAGILKNGTITSPSQGTMRADQEKKQKSLSNNMKHLIRTTRNINFDKETGTPNVVRKVATSSKLASERIGSVPAKARLGIAASTAKQVTFNKITTVAHLKKPGVFSRLGV</sequence>
<dbReference type="GO" id="GO:0005634">
    <property type="term" value="C:nucleus"/>
    <property type="evidence" value="ECO:0007669"/>
    <property type="project" value="TreeGrafter"/>
</dbReference>
<dbReference type="RefSeq" id="XP_024945794.1">
    <property type="nucleotide sequence ID" value="XM_025090026.1"/>
</dbReference>
<dbReference type="InterPro" id="IPR013761">
    <property type="entry name" value="SAM/pointed_sf"/>
</dbReference>
<evidence type="ECO:0000313" key="1">
    <source>
        <dbReference type="Proteomes" id="UP000694920"/>
    </source>
</evidence>
<dbReference type="PANTHER" id="PTHR21359:SF1">
    <property type="entry name" value="DUF5577 DOMAIN-CONTAINING PROTEIN"/>
    <property type="match status" value="1"/>
</dbReference>
<accession>A0AAJ7RSB4</accession>
<protein>
    <submittedName>
        <fullName evidence="2">Uncharacterized protein C19orf47 isoform X2</fullName>
    </submittedName>
</protein>
<dbReference type="GeneID" id="107272708"/>
<dbReference type="Gene3D" id="1.10.150.50">
    <property type="entry name" value="Transcription Factor, Ets-1"/>
    <property type="match status" value="1"/>
</dbReference>
<keyword evidence="1" id="KW-1185">Reference proteome</keyword>